<organism evidence="1 2">
    <name type="scientific">Xylaria bambusicola</name>
    <dbReference type="NCBI Taxonomy" id="326684"/>
    <lineage>
        <taxon>Eukaryota</taxon>
        <taxon>Fungi</taxon>
        <taxon>Dikarya</taxon>
        <taxon>Ascomycota</taxon>
        <taxon>Pezizomycotina</taxon>
        <taxon>Sordariomycetes</taxon>
        <taxon>Xylariomycetidae</taxon>
        <taxon>Xylariales</taxon>
        <taxon>Xylariaceae</taxon>
        <taxon>Xylaria</taxon>
    </lineage>
</organism>
<dbReference type="AlphaFoldDB" id="A0AAN7UHW0"/>
<dbReference type="Proteomes" id="UP001305414">
    <property type="component" value="Unassembled WGS sequence"/>
</dbReference>
<gene>
    <name evidence="1" type="ORF">RRF57_003693</name>
</gene>
<comment type="caution">
    <text evidence="1">The sequence shown here is derived from an EMBL/GenBank/DDBJ whole genome shotgun (WGS) entry which is preliminary data.</text>
</comment>
<evidence type="ECO:0000313" key="1">
    <source>
        <dbReference type="EMBL" id="KAK5627978.1"/>
    </source>
</evidence>
<evidence type="ECO:0000313" key="2">
    <source>
        <dbReference type="Proteomes" id="UP001305414"/>
    </source>
</evidence>
<keyword evidence="2" id="KW-1185">Reference proteome</keyword>
<accession>A0AAN7UHW0</accession>
<reference evidence="1 2" key="1">
    <citation type="submission" date="2023-10" db="EMBL/GenBank/DDBJ databases">
        <title>Draft genome sequence of Xylaria bambusicola isolate GMP-LS, the root and basal stem rot pathogen of sugarcane in Indonesia.</title>
        <authorList>
            <person name="Selvaraj P."/>
            <person name="Muralishankar V."/>
            <person name="Muruganantham S."/>
            <person name="Sp S."/>
            <person name="Haryani S."/>
            <person name="Lau K.J.X."/>
            <person name="Naqvi N.I."/>
        </authorList>
    </citation>
    <scope>NUCLEOTIDE SEQUENCE [LARGE SCALE GENOMIC DNA]</scope>
    <source>
        <strain evidence="1">GMP-LS</strain>
    </source>
</reference>
<dbReference type="EMBL" id="JAWHQM010000006">
    <property type="protein sequence ID" value="KAK5627978.1"/>
    <property type="molecule type" value="Genomic_DNA"/>
</dbReference>
<proteinExistence type="predicted"/>
<protein>
    <submittedName>
        <fullName evidence="1">Uncharacterized protein</fullName>
    </submittedName>
</protein>
<sequence>MIPEAHLHIFATGDVQYEWHCYHVPHFPSPPCPNIKVVTRIFTCAMMCYVYVGGGEVPTRLIRPLGGSVGDCYVVTPGVKWNNNNNNDDDDAGKFGFRLSASEEATKTWGGCFGSFLLELKERIDGRRVA</sequence>
<name>A0AAN7UHW0_9PEZI</name>